<comment type="similarity">
    <text evidence="1 7">Belongs to the peptidase S10 family.</text>
</comment>
<dbReference type="GeneID" id="27684872"/>
<evidence type="ECO:0000313" key="9">
    <source>
        <dbReference type="Proteomes" id="UP000053201"/>
    </source>
</evidence>
<dbReference type="eggNOG" id="KOG1282">
    <property type="taxonomic scope" value="Eukaryota"/>
</dbReference>
<dbReference type="EMBL" id="KQ257451">
    <property type="protein sequence ID" value="KND03729.1"/>
    <property type="molecule type" value="Genomic_DNA"/>
</dbReference>
<evidence type="ECO:0000256" key="4">
    <source>
        <dbReference type="ARBA" id="ARBA00022729"/>
    </source>
</evidence>
<dbReference type="GO" id="GO:0006508">
    <property type="term" value="P:proteolysis"/>
    <property type="evidence" value="ECO:0007669"/>
    <property type="project" value="UniProtKB-KW"/>
</dbReference>
<dbReference type="EC" id="3.4.16.-" evidence="7"/>
<dbReference type="Proteomes" id="UP000053201">
    <property type="component" value="Unassembled WGS sequence"/>
</dbReference>
<evidence type="ECO:0000256" key="7">
    <source>
        <dbReference type="RuleBase" id="RU361156"/>
    </source>
</evidence>
<evidence type="ECO:0000256" key="1">
    <source>
        <dbReference type="ARBA" id="ARBA00009431"/>
    </source>
</evidence>
<dbReference type="InterPro" id="IPR001563">
    <property type="entry name" value="Peptidase_S10"/>
</dbReference>
<dbReference type="OMA" id="WYYNYLQ"/>
<dbReference type="PROSITE" id="PS00131">
    <property type="entry name" value="CARBOXYPEPT_SER_SER"/>
    <property type="match status" value="1"/>
</dbReference>
<dbReference type="OrthoDB" id="443318at2759"/>
<keyword evidence="4" id="KW-0732">Signal</keyword>
<dbReference type="Pfam" id="PF00450">
    <property type="entry name" value="Peptidase_S10"/>
    <property type="match status" value="1"/>
</dbReference>
<dbReference type="InterPro" id="IPR018202">
    <property type="entry name" value="Ser_caboxypep_ser_AS"/>
</dbReference>
<organism evidence="8 9">
    <name type="scientific">Spizellomyces punctatus (strain DAOM BR117)</name>
    <dbReference type="NCBI Taxonomy" id="645134"/>
    <lineage>
        <taxon>Eukaryota</taxon>
        <taxon>Fungi</taxon>
        <taxon>Fungi incertae sedis</taxon>
        <taxon>Chytridiomycota</taxon>
        <taxon>Chytridiomycota incertae sedis</taxon>
        <taxon>Chytridiomycetes</taxon>
        <taxon>Spizellomycetales</taxon>
        <taxon>Spizellomycetaceae</taxon>
        <taxon>Spizellomyces</taxon>
    </lineage>
</organism>
<evidence type="ECO:0000256" key="6">
    <source>
        <dbReference type="ARBA" id="ARBA00023180"/>
    </source>
</evidence>
<evidence type="ECO:0000256" key="5">
    <source>
        <dbReference type="ARBA" id="ARBA00022801"/>
    </source>
</evidence>
<evidence type="ECO:0000313" key="8">
    <source>
        <dbReference type="EMBL" id="KND03729.1"/>
    </source>
</evidence>
<dbReference type="SUPFAM" id="SSF53474">
    <property type="entry name" value="alpha/beta-Hydrolases"/>
    <property type="match status" value="1"/>
</dbReference>
<keyword evidence="6" id="KW-0325">Glycoprotein</keyword>
<name>A0A0L0HSA2_SPIPD</name>
<dbReference type="InterPro" id="IPR029058">
    <property type="entry name" value="AB_hydrolase_fold"/>
</dbReference>
<keyword evidence="2 7" id="KW-0121">Carboxypeptidase</keyword>
<dbReference type="VEuPathDB" id="FungiDB:SPPG_01188"/>
<accession>A0A0L0HSA2</accession>
<dbReference type="AlphaFoldDB" id="A0A0L0HSA2"/>
<dbReference type="Gene3D" id="3.40.50.1820">
    <property type="entry name" value="alpha/beta hydrolase"/>
    <property type="match status" value="1"/>
</dbReference>
<dbReference type="PANTHER" id="PTHR11802:SF472">
    <property type="entry name" value="SERINE CARBOXYPEPTIDASE CPVL-RELATED"/>
    <property type="match status" value="1"/>
</dbReference>
<dbReference type="PANTHER" id="PTHR11802">
    <property type="entry name" value="SERINE PROTEASE FAMILY S10 SERINE CARBOXYPEPTIDASE"/>
    <property type="match status" value="1"/>
</dbReference>
<gene>
    <name evidence="8" type="ORF">SPPG_01188</name>
</gene>
<protein>
    <recommendedName>
        <fullName evidence="7">Carboxypeptidase</fullName>
        <ecNumber evidence="7">3.4.16.-</ecNumber>
    </recommendedName>
</protein>
<keyword evidence="3 7" id="KW-0645">Protease</keyword>
<dbReference type="InParanoid" id="A0A0L0HSA2"/>
<proteinExistence type="inferred from homology"/>
<dbReference type="PRINTS" id="PR00724">
    <property type="entry name" value="CRBOXYPTASEC"/>
</dbReference>
<sequence>MIGLFDELGPMRVKKGKLERNTQTWNKDYSILFIDNPVGTGFSYVTPRDENFAHKDRASEEPRDKSDENSPLYVNGYAANEAAVSRDLCTFLLKFYEIFPEQLESSLFLTGESYAGKYVPHFASAIHTFNRLSEHPTKIPLKGIAIGDGLTDPVTQIKYHAPLALAVGLVNKLQATRITQYADAAIDHVGRQEWTEAGEARKAMFEYFANVTGGINVYDVRQGDVPKSHQGLDAFLSRTDVRKAINVCGGHLQRKSCDGDPRRDPGFYHSDPAVAFHLAHDIMRSAAPQVAELLNSGYHVLLYQAQFDFRDGVLGQTEWIENLDWEDREGYIKADRQIWKVDGHVAGYVTKYQQLKRVEILLAGHFAPQDQKKQVRQMINTFVEDAERNSVLPAM</sequence>
<reference evidence="8 9" key="1">
    <citation type="submission" date="2009-08" db="EMBL/GenBank/DDBJ databases">
        <title>The Genome Sequence of Spizellomyces punctatus strain DAOM BR117.</title>
        <authorList>
            <consortium name="The Broad Institute Genome Sequencing Platform"/>
            <person name="Russ C."/>
            <person name="Cuomo C."/>
            <person name="Shea T."/>
            <person name="Young S.K."/>
            <person name="Zeng Q."/>
            <person name="Koehrsen M."/>
            <person name="Haas B."/>
            <person name="Borodovsky M."/>
            <person name="Guigo R."/>
            <person name="Alvarado L."/>
            <person name="Berlin A."/>
            <person name="Bochicchio J."/>
            <person name="Borenstein D."/>
            <person name="Chapman S."/>
            <person name="Chen Z."/>
            <person name="Engels R."/>
            <person name="Freedman E."/>
            <person name="Gellesch M."/>
            <person name="Goldberg J."/>
            <person name="Griggs A."/>
            <person name="Gujja S."/>
            <person name="Heiman D."/>
            <person name="Hepburn T."/>
            <person name="Howarth C."/>
            <person name="Jen D."/>
            <person name="Larson L."/>
            <person name="Lewis B."/>
            <person name="Mehta T."/>
            <person name="Park D."/>
            <person name="Pearson M."/>
            <person name="Roberts A."/>
            <person name="Saif S."/>
            <person name="Shenoy N."/>
            <person name="Sisk P."/>
            <person name="Stolte C."/>
            <person name="Sykes S."/>
            <person name="Thomson T."/>
            <person name="Walk T."/>
            <person name="White J."/>
            <person name="Yandava C."/>
            <person name="Burger G."/>
            <person name="Gray M.W."/>
            <person name="Holland P.W.H."/>
            <person name="King N."/>
            <person name="Lang F.B.F."/>
            <person name="Roger A.J."/>
            <person name="Ruiz-Trillo I."/>
            <person name="Lander E."/>
            <person name="Nusbaum C."/>
        </authorList>
    </citation>
    <scope>NUCLEOTIDE SEQUENCE [LARGE SCALE GENOMIC DNA]</scope>
    <source>
        <strain evidence="8 9">DAOM BR117</strain>
    </source>
</reference>
<keyword evidence="9" id="KW-1185">Reference proteome</keyword>
<dbReference type="STRING" id="645134.A0A0L0HSA2"/>
<evidence type="ECO:0000256" key="3">
    <source>
        <dbReference type="ARBA" id="ARBA00022670"/>
    </source>
</evidence>
<dbReference type="RefSeq" id="XP_016611768.1">
    <property type="nucleotide sequence ID" value="XM_016749516.1"/>
</dbReference>
<keyword evidence="5 7" id="KW-0378">Hydrolase</keyword>
<dbReference type="GO" id="GO:0004185">
    <property type="term" value="F:serine-type carboxypeptidase activity"/>
    <property type="evidence" value="ECO:0007669"/>
    <property type="project" value="UniProtKB-UniRule"/>
</dbReference>
<evidence type="ECO:0000256" key="2">
    <source>
        <dbReference type="ARBA" id="ARBA00022645"/>
    </source>
</evidence>